<dbReference type="InterPro" id="IPR039420">
    <property type="entry name" value="WalR-like"/>
</dbReference>
<dbReference type="RefSeq" id="WP_268008377.1">
    <property type="nucleotide sequence ID" value="NZ_BSUT01000001.1"/>
</dbReference>
<evidence type="ECO:0000256" key="1">
    <source>
        <dbReference type="ARBA" id="ARBA00022553"/>
    </source>
</evidence>
<dbReference type="Gene3D" id="1.10.10.10">
    <property type="entry name" value="Winged helix-like DNA-binding domain superfamily/Winged helix DNA-binding domain"/>
    <property type="match status" value="1"/>
</dbReference>
<evidence type="ECO:0000256" key="5">
    <source>
        <dbReference type="ARBA" id="ARBA00023163"/>
    </source>
</evidence>
<dbReference type="Pfam" id="PF00486">
    <property type="entry name" value="Trans_reg_C"/>
    <property type="match status" value="1"/>
</dbReference>
<dbReference type="Proteomes" id="UP001164761">
    <property type="component" value="Chromosome"/>
</dbReference>
<reference evidence="8" key="1">
    <citation type="submission" date="2022-08" db="EMBL/GenBank/DDBJ databases">
        <title>Alicyclobacillus fastidiosus DSM 17978, complete genome.</title>
        <authorList>
            <person name="Wang Q."/>
            <person name="Cai R."/>
            <person name="Wang Z."/>
        </authorList>
    </citation>
    <scope>NUCLEOTIDE SEQUENCE</scope>
    <source>
        <strain evidence="8">DSM 17978</strain>
    </source>
</reference>
<keyword evidence="3" id="KW-0805">Transcription regulation</keyword>
<keyword evidence="1" id="KW-0597">Phosphoprotein</keyword>
<dbReference type="InterPro" id="IPR001867">
    <property type="entry name" value="OmpR/PhoB-type_DNA-bd"/>
</dbReference>
<feature type="domain" description="OmpR/PhoB-type" evidence="7">
    <location>
        <begin position="1"/>
        <end position="80"/>
    </location>
</feature>
<evidence type="ECO:0000313" key="9">
    <source>
        <dbReference type="Proteomes" id="UP001164761"/>
    </source>
</evidence>
<dbReference type="SMART" id="SM00862">
    <property type="entry name" value="Trans_reg_C"/>
    <property type="match status" value="1"/>
</dbReference>
<sequence>MLGSPVDLTTREYQLLLIFAQNPNDVLSRQQLLDLVWGIDYAGDDRVVDVFVKRLRQKLGHDREKWAIVTIRGMGYKFKVE</sequence>
<keyword evidence="5" id="KW-0804">Transcription</keyword>
<evidence type="ECO:0000313" key="8">
    <source>
        <dbReference type="EMBL" id="WAH44491.1"/>
    </source>
</evidence>
<keyword evidence="4 6" id="KW-0238">DNA-binding</keyword>
<proteinExistence type="predicted"/>
<evidence type="ECO:0000256" key="4">
    <source>
        <dbReference type="ARBA" id="ARBA00023125"/>
    </source>
</evidence>
<keyword evidence="9" id="KW-1185">Reference proteome</keyword>
<gene>
    <name evidence="8" type="ORF">NZD89_03040</name>
</gene>
<dbReference type="SUPFAM" id="SSF46894">
    <property type="entry name" value="C-terminal effector domain of the bipartite response regulators"/>
    <property type="match status" value="1"/>
</dbReference>
<evidence type="ECO:0000256" key="2">
    <source>
        <dbReference type="ARBA" id="ARBA00023012"/>
    </source>
</evidence>
<dbReference type="CDD" id="cd00383">
    <property type="entry name" value="trans_reg_C"/>
    <property type="match status" value="1"/>
</dbReference>
<evidence type="ECO:0000256" key="3">
    <source>
        <dbReference type="ARBA" id="ARBA00023015"/>
    </source>
</evidence>
<accession>A0ABY6ZNS7</accession>
<evidence type="ECO:0000259" key="7">
    <source>
        <dbReference type="PROSITE" id="PS51755"/>
    </source>
</evidence>
<dbReference type="PANTHER" id="PTHR48111:SF1">
    <property type="entry name" value="TWO-COMPONENT RESPONSE REGULATOR ORR33"/>
    <property type="match status" value="1"/>
</dbReference>
<dbReference type="InterPro" id="IPR036388">
    <property type="entry name" value="WH-like_DNA-bd_sf"/>
</dbReference>
<evidence type="ECO:0000256" key="6">
    <source>
        <dbReference type="PROSITE-ProRule" id="PRU01091"/>
    </source>
</evidence>
<protein>
    <submittedName>
        <fullName evidence="8">Winged helix-turn-helix domain-containing protein</fullName>
    </submittedName>
</protein>
<feature type="DNA-binding region" description="OmpR/PhoB-type" evidence="6">
    <location>
        <begin position="1"/>
        <end position="80"/>
    </location>
</feature>
<name>A0ABY6ZNS7_9BACL</name>
<dbReference type="EMBL" id="CP104067">
    <property type="protein sequence ID" value="WAH44491.1"/>
    <property type="molecule type" value="Genomic_DNA"/>
</dbReference>
<keyword evidence="2" id="KW-0902">Two-component regulatory system</keyword>
<dbReference type="InterPro" id="IPR016032">
    <property type="entry name" value="Sig_transdc_resp-reg_C-effctor"/>
</dbReference>
<organism evidence="8 9">
    <name type="scientific">Alicyclobacillus fastidiosus</name>
    <dbReference type="NCBI Taxonomy" id="392011"/>
    <lineage>
        <taxon>Bacteria</taxon>
        <taxon>Bacillati</taxon>
        <taxon>Bacillota</taxon>
        <taxon>Bacilli</taxon>
        <taxon>Bacillales</taxon>
        <taxon>Alicyclobacillaceae</taxon>
        <taxon>Alicyclobacillus</taxon>
    </lineage>
</organism>
<dbReference type="PANTHER" id="PTHR48111">
    <property type="entry name" value="REGULATOR OF RPOS"/>
    <property type="match status" value="1"/>
</dbReference>
<dbReference type="PROSITE" id="PS51755">
    <property type="entry name" value="OMPR_PHOB"/>
    <property type="match status" value="1"/>
</dbReference>